<gene>
    <name evidence="11" type="ORF">FBUS_01280</name>
</gene>
<feature type="region of interest" description="Disordered" evidence="8">
    <location>
        <begin position="486"/>
        <end position="547"/>
    </location>
</feature>
<dbReference type="InterPro" id="IPR049404">
    <property type="entry name" value="EDC4_C"/>
</dbReference>
<dbReference type="GO" id="GO:0031087">
    <property type="term" value="P:deadenylation-independent decapping of nuclear-transcribed mRNA"/>
    <property type="evidence" value="ECO:0007669"/>
    <property type="project" value="InterPro"/>
</dbReference>
<evidence type="ECO:0000256" key="3">
    <source>
        <dbReference type="ARBA" id="ARBA00022490"/>
    </source>
</evidence>
<evidence type="ECO:0000256" key="8">
    <source>
        <dbReference type="SAM" id="MobiDB-lite"/>
    </source>
</evidence>
<keyword evidence="3" id="KW-0963">Cytoplasm</keyword>
<keyword evidence="11" id="KW-0418">Kinase</keyword>
<dbReference type="InterPro" id="IPR001680">
    <property type="entry name" value="WD40_rpt"/>
</dbReference>
<dbReference type="EMBL" id="LUCM01001942">
    <property type="protein sequence ID" value="KAA0198090.1"/>
    <property type="molecule type" value="Genomic_DNA"/>
</dbReference>
<feature type="domain" description="Enhancer of mRNA-decapping protein 4 WD40 repeat region" evidence="9">
    <location>
        <begin position="37"/>
        <end position="204"/>
    </location>
</feature>
<evidence type="ECO:0000259" key="9">
    <source>
        <dbReference type="Pfam" id="PF16529"/>
    </source>
</evidence>
<dbReference type="Pfam" id="PF21289">
    <property type="entry name" value="EDC4_C"/>
    <property type="match status" value="1"/>
</dbReference>
<dbReference type="GO" id="GO:0016301">
    <property type="term" value="F:kinase activity"/>
    <property type="evidence" value="ECO:0007669"/>
    <property type="project" value="UniProtKB-KW"/>
</dbReference>
<evidence type="ECO:0000313" key="11">
    <source>
        <dbReference type="EMBL" id="KAA0198090.1"/>
    </source>
</evidence>
<feature type="region of interest" description="Disordered" evidence="8">
    <location>
        <begin position="711"/>
        <end position="739"/>
    </location>
</feature>
<dbReference type="PANTHER" id="PTHR15598">
    <property type="entry name" value="ENHANCER OF MRNA-DECAPPING PROTEIN 4"/>
    <property type="match status" value="1"/>
</dbReference>
<dbReference type="Gene3D" id="2.130.10.10">
    <property type="entry name" value="YVTN repeat-like/Quinoprotein amine dehydrogenase"/>
    <property type="match status" value="1"/>
</dbReference>
<feature type="region of interest" description="Disordered" evidence="8">
    <location>
        <begin position="293"/>
        <end position="316"/>
    </location>
</feature>
<keyword evidence="12" id="KW-1185">Reference proteome</keyword>
<evidence type="ECO:0000256" key="5">
    <source>
        <dbReference type="ARBA" id="ARBA00022737"/>
    </source>
</evidence>
<accession>A0A8E0VMV9</accession>
<protein>
    <submittedName>
        <fullName evidence="11">Serine/threonine kinase</fullName>
    </submittedName>
</protein>
<comment type="caution">
    <text evidence="11">The sequence shown here is derived from an EMBL/GenBank/DDBJ whole genome shotgun (WGS) entry which is preliminary data.</text>
</comment>
<keyword evidence="5" id="KW-0677">Repeat</keyword>
<dbReference type="Pfam" id="PF16529">
    <property type="entry name" value="Ge1_WD40"/>
    <property type="match status" value="1"/>
</dbReference>
<dbReference type="Gene3D" id="1.10.220.100">
    <property type="entry name" value="conserved c-terminal region of ge- 1"/>
    <property type="match status" value="1"/>
</dbReference>
<reference evidence="11" key="1">
    <citation type="submission" date="2019-05" db="EMBL/GenBank/DDBJ databases">
        <title>Annotation for the trematode Fasciolopsis buski.</title>
        <authorList>
            <person name="Choi Y.-J."/>
        </authorList>
    </citation>
    <scope>NUCLEOTIDE SEQUENCE</scope>
    <source>
        <strain evidence="11">HT</strain>
        <tissue evidence="11">Whole worm</tissue>
    </source>
</reference>
<sequence>MAAKLLREEYPQLIPSGDQKNVGWTRDQLREALSTRSKTHLAYAKADDHSDVITVVSISRECSCLATSGMDGKVFIYSLLMSSSTNNGISPIHVFSPHNGAPIYGLIFIDSDATGRSGCTWNNLLTGASFNRELRLWSCLDWECEQTIRFCAGDTTAVALETGVTAFMANAKPSIIMALDQTASVLVASDITRRVLYVLEITHSRPTRSLSVSKSDEYHTDELRFSSISEFLLTAPCILFALGEFHRKRLPGSDLSKENRGMDVVSLEIHAIHTWYLLNGTITFNLPHRESVGAAAGDESPGDPIRESGDQLQQGVAVSTSFSVDMSVSDLTHVTPRPLSVSPEPLLDAKERNPSSSPDSEPASKQEPVEIKALGTPTTDPFDQTDAPLRSSDLTQLSLVHSVHSTNDCPSDVDSAAEALNVERLSNLLPSAFKHASPPSSLDGMSSSFPDKCAVSLTEQSELQKSSVHRSDVDLVATLTGEDMQLPPMYTTLSPSKPVDHTRLGSPSLPSGSNQDSALNTRRLSDPGSSLRPGTEYPDLESISPEQTKVDSWISSGFIDVEGERSRSREESTWPGIPELSAQHVSASSSASSSLRADGGEQTHNIESQFPDAPVISPGKIPPERIPVSGTMDFIRQMLLCLLADTNNRKQQMTMLFEKLSEAQNQLEQLATTQSEMNKRLDALQEHQDLYHLTVSHLAPGCQGYLSESEAYETPSTTRSKGVPRTGLTSPSLRPRQIPSSFADANAMPEWGQQILLQLRSQQGDFARRCSHLEGMLNKVNAVTNDLNQSYRRQQTKQTTSSLMDSQIDQLPKLTCDLIRPVLRAEMQNAFVNNTNRLVEPIQKSVIAAIQESLKSLPSALGDNINRLLRDKNFAAQFARSTSTALSNDLASAYRDSLQRTLVPALDKNINRLFEELNTVFKAGTQQYLQQIEHIAQPIPDATVLANAVISRIVPEINGLVNSSIVSTPQDTSSTDRHAGTVGVPSPIDQSKFTPGQHNSSGIWANYNKFSVTHSSVSDVRKATAGCIRTASPAECNRAKEDPNKPMRQAQKLIKENKLVEALELALVSTNQELVLGVCREIDPDKLFGSSQYSIAQNVLLSLIHQLSCGDLSVALEVKIRYLQEAVLSLDKNDPTTTEHGPRIIGLLTRRLQNYLQNSADDTTAGVTNVSASLRFRVLKLQHAAKFVFDSISKNTS</sequence>
<proteinExistence type="inferred from homology"/>
<feature type="region of interest" description="Disordered" evidence="8">
    <location>
        <begin position="334"/>
        <end position="389"/>
    </location>
</feature>
<evidence type="ECO:0000256" key="1">
    <source>
        <dbReference type="ARBA" id="ARBA00004201"/>
    </source>
</evidence>
<feature type="region of interest" description="Disordered" evidence="8">
    <location>
        <begin position="562"/>
        <end position="621"/>
    </location>
</feature>
<feature type="coiled-coil region" evidence="7">
    <location>
        <begin position="653"/>
        <end position="687"/>
    </location>
</feature>
<dbReference type="PANTHER" id="PTHR15598:SF5">
    <property type="entry name" value="ENHANCER OF MRNA-DECAPPING PROTEIN 4"/>
    <property type="match status" value="1"/>
</dbReference>
<feature type="compositionally biased region" description="Polar residues" evidence="8">
    <location>
        <begin position="508"/>
        <end position="522"/>
    </location>
</feature>
<dbReference type="GO" id="GO:0000932">
    <property type="term" value="C:P-body"/>
    <property type="evidence" value="ECO:0007669"/>
    <property type="project" value="UniProtKB-SubCell"/>
</dbReference>
<comment type="similarity">
    <text evidence="2">Belongs to the WD repeat EDC4 family.</text>
</comment>
<dbReference type="InterPro" id="IPR036322">
    <property type="entry name" value="WD40_repeat_dom_sf"/>
</dbReference>
<comment type="subcellular location">
    <subcellularLocation>
        <location evidence="1">Cytoplasm</location>
        <location evidence="1">P-body</location>
    </subcellularLocation>
</comment>
<evidence type="ECO:0000256" key="2">
    <source>
        <dbReference type="ARBA" id="ARBA00009639"/>
    </source>
</evidence>
<dbReference type="SUPFAM" id="SSF50978">
    <property type="entry name" value="WD40 repeat-like"/>
    <property type="match status" value="1"/>
</dbReference>
<name>A0A8E0VMV9_9TREM</name>
<dbReference type="InterPro" id="IPR044938">
    <property type="entry name" value="EDC4_C_sf"/>
</dbReference>
<dbReference type="InterPro" id="IPR032401">
    <property type="entry name" value="EDC4_WD40"/>
</dbReference>
<evidence type="ECO:0000259" key="10">
    <source>
        <dbReference type="Pfam" id="PF21289"/>
    </source>
</evidence>
<feature type="compositionally biased region" description="Basic and acidic residues" evidence="8">
    <location>
        <begin position="562"/>
        <end position="572"/>
    </location>
</feature>
<dbReference type="SMART" id="SM00320">
    <property type="entry name" value="WD40"/>
    <property type="match status" value="2"/>
</dbReference>
<evidence type="ECO:0000256" key="7">
    <source>
        <dbReference type="SAM" id="Coils"/>
    </source>
</evidence>
<dbReference type="InterPro" id="IPR015943">
    <property type="entry name" value="WD40/YVTN_repeat-like_dom_sf"/>
</dbReference>
<dbReference type="InterPro" id="IPR045152">
    <property type="entry name" value="EDC4-like"/>
</dbReference>
<dbReference type="OrthoDB" id="21128at2759"/>
<feature type="domain" description="Enhancer of mRNA-decapping protein 4 C-terminal" evidence="10">
    <location>
        <begin position="1051"/>
        <end position="1163"/>
    </location>
</feature>
<evidence type="ECO:0000313" key="12">
    <source>
        <dbReference type="Proteomes" id="UP000728185"/>
    </source>
</evidence>
<keyword evidence="6 7" id="KW-0175">Coiled coil</keyword>
<dbReference type="Proteomes" id="UP000728185">
    <property type="component" value="Unassembled WGS sequence"/>
</dbReference>
<organism evidence="11 12">
    <name type="scientific">Fasciolopsis buskii</name>
    <dbReference type="NCBI Taxonomy" id="27845"/>
    <lineage>
        <taxon>Eukaryota</taxon>
        <taxon>Metazoa</taxon>
        <taxon>Spiralia</taxon>
        <taxon>Lophotrochozoa</taxon>
        <taxon>Platyhelminthes</taxon>
        <taxon>Trematoda</taxon>
        <taxon>Digenea</taxon>
        <taxon>Plagiorchiida</taxon>
        <taxon>Echinostomata</taxon>
        <taxon>Echinostomatoidea</taxon>
        <taxon>Fasciolidae</taxon>
        <taxon>Fasciolopsis</taxon>
    </lineage>
</organism>
<evidence type="ECO:0000256" key="4">
    <source>
        <dbReference type="ARBA" id="ARBA00022574"/>
    </source>
</evidence>
<keyword evidence="11" id="KW-0808">Transferase</keyword>
<dbReference type="AlphaFoldDB" id="A0A8E0VMV9"/>
<keyword evidence="4" id="KW-0853">WD repeat</keyword>
<evidence type="ECO:0000256" key="6">
    <source>
        <dbReference type="ARBA" id="ARBA00023054"/>
    </source>
</evidence>